<dbReference type="InterPro" id="IPR044549">
    <property type="entry name" value="bHLH_AtIBH1-like"/>
</dbReference>
<dbReference type="InterPro" id="IPR059002">
    <property type="entry name" value="IBH1_N"/>
</dbReference>
<sequence length="222" mass="24940">MASMLMKNPMTFSSDRSILARRKKKKRSSSSKNQNQNNIINHNNIINNNNNNRDSNITEWNSQSQQQVYSYKLLKALHQAQTSSSAPKGGRAVRKVADRVLAIAAKGRSRWSRAILTNRLKLKFIKRLSKRQKIAASPTIRLPKKPRASMLKPRMKYLPAFQKKARVLSHIVPGCREQPLPVVLEEATDYIAALEMQIRAMSALADLLSGASTSNAPHDQLG</sequence>
<evidence type="ECO:0000256" key="1">
    <source>
        <dbReference type="ARBA" id="ARBA00004123"/>
    </source>
</evidence>
<feature type="compositionally biased region" description="Low complexity" evidence="5">
    <location>
        <begin position="30"/>
        <end position="56"/>
    </location>
</feature>
<proteinExistence type="predicted"/>
<protein>
    <submittedName>
        <fullName evidence="7">Transcription factor</fullName>
    </submittedName>
</protein>
<evidence type="ECO:0000313" key="7">
    <source>
        <dbReference type="EMBL" id="PHT48678.1"/>
    </source>
</evidence>
<evidence type="ECO:0000259" key="6">
    <source>
        <dbReference type="Pfam" id="PF26576"/>
    </source>
</evidence>
<keyword evidence="4" id="KW-0539">Nucleus</keyword>
<dbReference type="CDD" id="cd11444">
    <property type="entry name" value="bHLH_AtIBH1_like"/>
    <property type="match status" value="1"/>
</dbReference>
<dbReference type="Pfam" id="PF26576">
    <property type="entry name" value="IBH1_N"/>
    <property type="match status" value="1"/>
</dbReference>
<keyword evidence="8" id="KW-1185">Reference proteome</keyword>
<feature type="region of interest" description="Disordered" evidence="5">
    <location>
        <begin position="1"/>
        <end position="56"/>
    </location>
</feature>
<feature type="domain" description="IBH1-like N-terminal" evidence="6">
    <location>
        <begin position="63"/>
        <end position="121"/>
    </location>
</feature>
<evidence type="ECO:0000256" key="5">
    <source>
        <dbReference type="SAM" id="MobiDB-lite"/>
    </source>
</evidence>
<dbReference type="GO" id="GO:0005634">
    <property type="term" value="C:nucleus"/>
    <property type="evidence" value="ECO:0007669"/>
    <property type="project" value="UniProtKB-SubCell"/>
</dbReference>
<dbReference type="PANTHER" id="PTHR33124">
    <property type="entry name" value="TRANSCRIPTION FACTOR IBH1-LIKE 1"/>
    <property type="match status" value="1"/>
</dbReference>
<reference evidence="8" key="2">
    <citation type="journal article" date="2017" name="J. Anim. Genet.">
        <title>Multiple reference genome sequences of hot pepper reveal the massive evolution of plant disease resistance genes by retroduplication.</title>
        <authorList>
            <person name="Kim S."/>
            <person name="Park J."/>
            <person name="Yeom S.-I."/>
            <person name="Kim Y.-M."/>
            <person name="Seo E."/>
            <person name="Kim K.-T."/>
            <person name="Kim M.-S."/>
            <person name="Lee J.M."/>
            <person name="Cheong K."/>
            <person name="Shin H.-S."/>
            <person name="Kim S.-B."/>
            <person name="Han K."/>
            <person name="Lee J."/>
            <person name="Park M."/>
            <person name="Lee H.-A."/>
            <person name="Lee H.-Y."/>
            <person name="Lee Y."/>
            <person name="Oh S."/>
            <person name="Lee J.H."/>
            <person name="Choi E."/>
            <person name="Choi E."/>
            <person name="Lee S.E."/>
            <person name="Jeon J."/>
            <person name="Kim H."/>
            <person name="Choi G."/>
            <person name="Song H."/>
            <person name="Lee J."/>
            <person name="Lee S.-C."/>
            <person name="Kwon J.-K."/>
            <person name="Lee H.-Y."/>
            <person name="Koo N."/>
            <person name="Hong Y."/>
            <person name="Kim R.W."/>
            <person name="Kang W.-H."/>
            <person name="Huh J.H."/>
            <person name="Kang B.-C."/>
            <person name="Yang T.-J."/>
            <person name="Lee Y.-H."/>
            <person name="Bennetzen J.L."/>
            <person name="Choi D."/>
        </authorList>
    </citation>
    <scope>NUCLEOTIDE SEQUENCE [LARGE SCALE GENOMIC DNA]</scope>
    <source>
        <strain evidence="8">cv. PBC81</strain>
    </source>
</reference>
<dbReference type="GO" id="GO:0006355">
    <property type="term" value="P:regulation of DNA-templated transcription"/>
    <property type="evidence" value="ECO:0007669"/>
    <property type="project" value="InterPro"/>
</dbReference>
<dbReference type="PANTHER" id="PTHR33124:SF12">
    <property type="entry name" value="TRANSCRIPTION FACTOR BHLH148"/>
    <property type="match status" value="1"/>
</dbReference>
<dbReference type="AlphaFoldDB" id="A0A2G2WTT7"/>
<accession>A0A2G2WTT7</accession>
<dbReference type="InterPro" id="IPR044660">
    <property type="entry name" value="IBH1-like"/>
</dbReference>
<evidence type="ECO:0000313" key="8">
    <source>
        <dbReference type="Proteomes" id="UP000224567"/>
    </source>
</evidence>
<evidence type="ECO:0000256" key="2">
    <source>
        <dbReference type="ARBA" id="ARBA00023015"/>
    </source>
</evidence>
<name>A0A2G2WTT7_CAPBA</name>
<reference evidence="7 8" key="1">
    <citation type="journal article" date="2017" name="Genome Biol.">
        <title>New reference genome sequences of hot pepper reveal the massive evolution of plant disease-resistance genes by retroduplication.</title>
        <authorList>
            <person name="Kim S."/>
            <person name="Park J."/>
            <person name="Yeom S.I."/>
            <person name="Kim Y.M."/>
            <person name="Seo E."/>
            <person name="Kim K.T."/>
            <person name="Kim M.S."/>
            <person name="Lee J.M."/>
            <person name="Cheong K."/>
            <person name="Shin H.S."/>
            <person name="Kim S.B."/>
            <person name="Han K."/>
            <person name="Lee J."/>
            <person name="Park M."/>
            <person name="Lee H.A."/>
            <person name="Lee H.Y."/>
            <person name="Lee Y."/>
            <person name="Oh S."/>
            <person name="Lee J.H."/>
            <person name="Choi E."/>
            <person name="Choi E."/>
            <person name="Lee S.E."/>
            <person name="Jeon J."/>
            <person name="Kim H."/>
            <person name="Choi G."/>
            <person name="Song H."/>
            <person name="Lee J."/>
            <person name="Lee S.C."/>
            <person name="Kwon J.K."/>
            <person name="Lee H.Y."/>
            <person name="Koo N."/>
            <person name="Hong Y."/>
            <person name="Kim R.W."/>
            <person name="Kang W.H."/>
            <person name="Huh J.H."/>
            <person name="Kang B.C."/>
            <person name="Yang T.J."/>
            <person name="Lee Y.H."/>
            <person name="Bennetzen J.L."/>
            <person name="Choi D."/>
        </authorList>
    </citation>
    <scope>NUCLEOTIDE SEQUENCE [LARGE SCALE GENOMIC DNA]</scope>
    <source>
        <strain evidence="8">cv. PBC81</strain>
    </source>
</reference>
<dbReference type="Proteomes" id="UP000224567">
    <property type="component" value="Unassembled WGS sequence"/>
</dbReference>
<organism evidence="7 8">
    <name type="scientific">Capsicum baccatum</name>
    <name type="common">Peruvian pepper</name>
    <dbReference type="NCBI Taxonomy" id="33114"/>
    <lineage>
        <taxon>Eukaryota</taxon>
        <taxon>Viridiplantae</taxon>
        <taxon>Streptophyta</taxon>
        <taxon>Embryophyta</taxon>
        <taxon>Tracheophyta</taxon>
        <taxon>Spermatophyta</taxon>
        <taxon>Magnoliopsida</taxon>
        <taxon>eudicotyledons</taxon>
        <taxon>Gunneridae</taxon>
        <taxon>Pentapetalae</taxon>
        <taxon>asterids</taxon>
        <taxon>lamiids</taxon>
        <taxon>Solanales</taxon>
        <taxon>Solanaceae</taxon>
        <taxon>Solanoideae</taxon>
        <taxon>Capsiceae</taxon>
        <taxon>Capsicum</taxon>
    </lineage>
</organism>
<evidence type="ECO:0000256" key="4">
    <source>
        <dbReference type="ARBA" id="ARBA00023242"/>
    </source>
</evidence>
<feature type="compositionally biased region" description="Basic residues" evidence="5">
    <location>
        <begin position="19"/>
        <end position="29"/>
    </location>
</feature>
<dbReference type="STRING" id="33114.A0A2G2WTT7"/>
<comment type="subcellular location">
    <subcellularLocation>
        <location evidence="1">Nucleus</location>
    </subcellularLocation>
</comment>
<dbReference type="OrthoDB" id="1647165at2759"/>
<gene>
    <name evidence="7" type="ORF">CQW23_12886</name>
</gene>
<keyword evidence="2" id="KW-0805">Transcription regulation</keyword>
<dbReference type="EMBL" id="MLFT02000005">
    <property type="protein sequence ID" value="PHT48678.1"/>
    <property type="molecule type" value="Genomic_DNA"/>
</dbReference>
<comment type="caution">
    <text evidence="7">The sequence shown here is derived from an EMBL/GenBank/DDBJ whole genome shotgun (WGS) entry which is preliminary data.</text>
</comment>
<evidence type="ECO:0000256" key="3">
    <source>
        <dbReference type="ARBA" id="ARBA00023163"/>
    </source>
</evidence>
<keyword evidence="3" id="KW-0804">Transcription</keyword>